<evidence type="ECO:0000256" key="12">
    <source>
        <dbReference type="ARBA" id="ARBA00034704"/>
    </source>
</evidence>
<evidence type="ECO:0000256" key="5">
    <source>
        <dbReference type="ARBA" id="ARBA00022741"/>
    </source>
</evidence>
<dbReference type="InterPro" id="IPR019821">
    <property type="entry name" value="Kinesin_motor_CS"/>
</dbReference>
<dbReference type="EMBL" id="WHVB01000011">
    <property type="protein sequence ID" value="KAF8478658.1"/>
    <property type="molecule type" value="Genomic_DNA"/>
</dbReference>
<comment type="similarity">
    <text evidence="12">Belongs to the TRAFAC class myosin-kinesin ATPase superfamily. Kinesin family. KIN-5/BimC subfamily.</text>
</comment>
<dbReference type="Pfam" id="PF00225">
    <property type="entry name" value="Kinesin"/>
    <property type="match status" value="1"/>
</dbReference>
<keyword evidence="3" id="KW-0132">Cell division</keyword>
<dbReference type="GO" id="GO:0008017">
    <property type="term" value="F:microtubule binding"/>
    <property type="evidence" value="ECO:0007669"/>
    <property type="project" value="InterPro"/>
</dbReference>
<proteinExistence type="inferred from homology"/>
<dbReference type="PROSITE" id="PS50067">
    <property type="entry name" value="KINESIN_MOTOR_2"/>
    <property type="match status" value="1"/>
</dbReference>
<evidence type="ECO:0000256" key="3">
    <source>
        <dbReference type="ARBA" id="ARBA00022618"/>
    </source>
</evidence>
<dbReference type="SUPFAM" id="SSF52540">
    <property type="entry name" value="P-loop containing nucleoside triphosphate hydrolases"/>
    <property type="match status" value="1"/>
</dbReference>
<feature type="coiled-coil region" evidence="14">
    <location>
        <begin position="508"/>
        <end position="539"/>
    </location>
</feature>
<dbReference type="GO" id="GO:0005876">
    <property type="term" value="C:spindle microtubule"/>
    <property type="evidence" value="ECO:0007669"/>
    <property type="project" value="TreeGrafter"/>
</dbReference>
<evidence type="ECO:0000256" key="4">
    <source>
        <dbReference type="ARBA" id="ARBA00022701"/>
    </source>
</evidence>
<dbReference type="InterPro" id="IPR047149">
    <property type="entry name" value="KIF11-like"/>
</dbReference>
<keyword evidence="9 13" id="KW-0505">Motor protein</keyword>
<dbReference type="GO" id="GO:0000073">
    <property type="term" value="P:initial mitotic spindle pole body separation"/>
    <property type="evidence" value="ECO:0007669"/>
    <property type="project" value="TreeGrafter"/>
</dbReference>
<keyword evidence="8 14" id="KW-0175">Coiled coil</keyword>
<feature type="region of interest" description="Disordered" evidence="15">
    <location>
        <begin position="1079"/>
        <end position="1140"/>
    </location>
</feature>
<dbReference type="Proteomes" id="UP000759537">
    <property type="component" value="Unassembled WGS sequence"/>
</dbReference>
<dbReference type="PROSITE" id="PS00411">
    <property type="entry name" value="KINESIN_MOTOR_1"/>
    <property type="match status" value="1"/>
</dbReference>
<organism evidence="17 18">
    <name type="scientific">Russula ochroleuca</name>
    <dbReference type="NCBI Taxonomy" id="152965"/>
    <lineage>
        <taxon>Eukaryota</taxon>
        <taxon>Fungi</taxon>
        <taxon>Dikarya</taxon>
        <taxon>Basidiomycota</taxon>
        <taxon>Agaricomycotina</taxon>
        <taxon>Agaricomycetes</taxon>
        <taxon>Russulales</taxon>
        <taxon>Russulaceae</taxon>
        <taxon>Russula</taxon>
    </lineage>
</organism>
<evidence type="ECO:0000256" key="14">
    <source>
        <dbReference type="SAM" id="Coils"/>
    </source>
</evidence>
<evidence type="ECO:0000256" key="11">
    <source>
        <dbReference type="ARBA" id="ARBA00023306"/>
    </source>
</evidence>
<dbReference type="FunFam" id="3.40.850.10:FF:000051">
    <property type="entry name" value="Kinesin-like protein bimC"/>
    <property type="match status" value="1"/>
</dbReference>
<name>A0A9P5MTV4_9AGAM</name>
<evidence type="ECO:0000256" key="13">
    <source>
        <dbReference type="PROSITE-ProRule" id="PRU00283"/>
    </source>
</evidence>
<dbReference type="GO" id="GO:0051301">
    <property type="term" value="P:cell division"/>
    <property type="evidence" value="ECO:0007669"/>
    <property type="project" value="UniProtKB-KW"/>
</dbReference>
<reference evidence="17" key="1">
    <citation type="submission" date="2019-10" db="EMBL/GenBank/DDBJ databases">
        <authorList>
            <consortium name="DOE Joint Genome Institute"/>
            <person name="Kuo A."/>
            <person name="Miyauchi S."/>
            <person name="Kiss E."/>
            <person name="Drula E."/>
            <person name="Kohler A."/>
            <person name="Sanchez-Garcia M."/>
            <person name="Andreopoulos B."/>
            <person name="Barry K.W."/>
            <person name="Bonito G."/>
            <person name="Buee M."/>
            <person name="Carver A."/>
            <person name="Chen C."/>
            <person name="Cichocki N."/>
            <person name="Clum A."/>
            <person name="Culley D."/>
            <person name="Crous P.W."/>
            <person name="Fauchery L."/>
            <person name="Girlanda M."/>
            <person name="Hayes R."/>
            <person name="Keri Z."/>
            <person name="LaButti K."/>
            <person name="Lipzen A."/>
            <person name="Lombard V."/>
            <person name="Magnuson J."/>
            <person name="Maillard F."/>
            <person name="Morin E."/>
            <person name="Murat C."/>
            <person name="Nolan M."/>
            <person name="Ohm R."/>
            <person name="Pangilinan J."/>
            <person name="Pereira M."/>
            <person name="Perotto S."/>
            <person name="Peter M."/>
            <person name="Riley R."/>
            <person name="Sitrit Y."/>
            <person name="Stielow B."/>
            <person name="Szollosi G."/>
            <person name="Zifcakova L."/>
            <person name="Stursova M."/>
            <person name="Spatafora J.W."/>
            <person name="Tedersoo L."/>
            <person name="Vaario L.-M."/>
            <person name="Yamada A."/>
            <person name="Yan M."/>
            <person name="Wang P."/>
            <person name="Xu J."/>
            <person name="Bruns T."/>
            <person name="Baldrian P."/>
            <person name="Vilgalys R."/>
            <person name="Henrissat B."/>
            <person name="Grigoriev I.V."/>
            <person name="Hibbett D."/>
            <person name="Nagy L.G."/>
            <person name="Martin F.M."/>
        </authorList>
    </citation>
    <scope>NUCLEOTIDE SEQUENCE</scope>
    <source>
        <strain evidence="17">Prilba</strain>
    </source>
</reference>
<dbReference type="GO" id="GO:0072686">
    <property type="term" value="C:mitotic spindle"/>
    <property type="evidence" value="ECO:0007669"/>
    <property type="project" value="TreeGrafter"/>
</dbReference>
<feature type="binding site" evidence="13">
    <location>
        <begin position="178"/>
        <end position="185"/>
    </location>
    <ligand>
        <name>ATP</name>
        <dbReference type="ChEBI" id="CHEBI:30616"/>
    </ligand>
</feature>
<evidence type="ECO:0000256" key="9">
    <source>
        <dbReference type="ARBA" id="ARBA00023175"/>
    </source>
</evidence>
<keyword evidence="4" id="KW-0493">Microtubule</keyword>
<keyword evidence="7 13" id="KW-0067">ATP-binding</keyword>
<keyword evidence="2" id="KW-0963">Cytoplasm</keyword>
<dbReference type="InterPro" id="IPR047241">
    <property type="entry name" value="KIF11-like_kin_motor_dom"/>
</dbReference>
<evidence type="ECO:0000256" key="2">
    <source>
        <dbReference type="ARBA" id="ARBA00022490"/>
    </source>
</evidence>
<gene>
    <name evidence="17" type="ORF">DFH94DRAFT_751365</name>
</gene>
<evidence type="ECO:0000313" key="17">
    <source>
        <dbReference type="EMBL" id="KAF8478658.1"/>
    </source>
</evidence>
<evidence type="ECO:0000256" key="8">
    <source>
        <dbReference type="ARBA" id="ARBA00023054"/>
    </source>
</evidence>
<dbReference type="PANTHER" id="PTHR47970">
    <property type="entry name" value="KINESIN-LIKE PROTEIN KIF11"/>
    <property type="match status" value="1"/>
</dbReference>
<evidence type="ECO:0000256" key="1">
    <source>
        <dbReference type="ARBA" id="ARBA00004245"/>
    </source>
</evidence>
<evidence type="ECO:0000313" key="18">
    <source>
        <dbReference type="Proteomes" id="UP000759537"/>
    </source>
</evidence>
<feature type="domain" description="Kinesin motor" evidence="16">
    <location>
        <begin position="84"/>
        <end position="448"/>
    </location>
</feature>
<dbReference type="OrthoDB" id="3176171at2759"/>
<evidence type="ECO:0000256" key="10">
    <source>
        <dbReference type="ARBA" id="ARBA00023212"/>
    </source>
</evidence>
<evidence type="ECO:0000256" key="15">
    <source>
        <dbReference type="SAM" id="MobiDB-lite"/>
    </source>
</evidence>
<evidence type="ECO:0000256" key="7">
    <source>
        <dbReference type="ARBA" id="ARBA00022840"/>
    </source>
</evidence>
<dbReference type="PANTHER" id="PTHR47970:SF12">
    <property type="entry name" value="KINESIN FAMILY MEMBER 11"/>
    <property type="match status" value="1"/>
</dbReference>
<dbReference type="SMART" id="SM00129">
    <property type="entry name" value="KISc"/>
    <property type="match status" value="1"/>
</dbReference>
<dbReference type="PRINTS" id="PR00380">
    <property type="entry name" value="KINESINHEAVY"/>
</dbReference>
<dbReference type="AlphaFoldDB" id="A0A9P5MTV4"/>
<feature type="coiled-coil region" evidence="14">
    <location>
        <begin position="790"/>
        <end position="824"/>
    </location>
</feature>
<comment type="subcellular location">
    <subcellularLocation>
        <location evidence="1">Cytoplasm</location>
        <location evidence="1">Cytoskeleton</location>
    </subcellularLocation>
</comment>
<dbReference type="GO" id="GO:0005524">
    <property type="term" value="F:ATP binding"/>
    <property type="evidence" value="ECO:0007669"/>
    <property type="project" value="UniProtKB-UniRule"/>
</dbReference>
<dbReference type="GO" id="GO:0008574">
    <property type="term" value="F:plus-end-directed microtubule motor activity"/>
    <property type="evidence" value="ECO:0007669"/>
    <property type="project" value="TreeGrafter"/>
</dbReference>
<accession>A0A9P5MTV4</accession>
<dbReference type="GO" id="GO:0005634">
    <property type="term" value="C:nucleus"/>
    <property type="evidence" value="ECO:0007669"/>
    <property type="project" value="TreeGrafter"/>
</dbReference>
<protein>
    <submittedName>
        <fullName evidence="17">Kinesin-domain-containing protein</fullName>
    </submittedName>
</protein>
<reference evidence="17" key="2">
    <citation type="journal article" date="2020" name="Nat. Commun.">
        <title>Large-scale genome sequencing of mycorrhizal fungi provides insights into the early evolution of symbiotic traits.</title>
        <authorList>
            <person name="Miyauchi S."/>
            <person name="Kiss E."/>
            <person name="Kuo A."/>
            <person name="Drula E."/>
            <person name="Kohler A."/>
            <person name="Sanchez-Garcia M."/>
            <person name="Morin E."/>
            <person name="Andreopoulos B."/>
            <person name="Barry K.W."/>
            <person name="Bonito G."/>
            <person name="Buee M."/>
            <person name="Carver A."/>
            <person name="Chen C."/>
            <person name="Cichocki N."/>
            <person name="Clum A."/>
            <person name="Culley D."/>
            <person name="Crous P.W."/>
            <person name="Fauchery L."/>
            <person name="Girlanda M."/>
            <person name="Hayes R.D."/>
            <person name="Keri Z."/>
            <person name="LaButti K."/>
            <person name="Lipzen A."/>
            <person name="Lombard V."/>
            <person name="Magnuson J."/>
            <person name="Maillard F."/>
            <person name="Murat C."/>
            <person name="Nolan M."/>
            <person name="Ohm R.A."/>
            <person name="Pangilinan J."/>
            <person name="Pereira M.F."/>
            <person name="Perotto S."/>
            <person name="Peter M."/>
            <person name="Pfister S."/>
            <person name="Riley R."/>
            <person name="Sitrit Y."/>
            <person name="Stielow J.B."/>
            <person name="Szollosi G."/>
            <person name="Zifcakova L."/>
            <person name="Stursova M."/>
            <person name="Spatafora J.W."/>
            <person name="Tedersoo L."/>
            <person name="Vaario L.M."/>
            <person name="Yamada A."/>
            <person name="Yan M."/>
            <person name="Wang P."/>
            <person name="Xu J."/>
            <person name="Bruns T."/>
            <person name="Baldrian P."/>
            <person name="Vilgalys R."/>
            <person name="Dunand C."/>
            <person name="Henrissat B."/>
            <person name="Grigoriev I.V."/>
            <person name="Hibbett D."/>
            <person name="Nagy L.G."/>
            <person name="Martin F.M."/>
        </authorList>
    </citation>
    <scope>NUCLEOTIDE SEQUENCE</scope>
    <source>
        <strain evidence="17">Prilba</strain>
    </source>
</reference>
<dbReference type="InterPro" id="IPR036961">
    <property type="entry name" value="Kinesin_motor_dom_sf"/>
</dbReference>
<keyword evidence="6" id="KW-0498">Mitosis</keyword>
<feature type="region of interest" description="Disordered" evidence="15">
    <location>
        <begin position="1"/>
        <end position="66"/>
    </location>
</feature>
<dbReference type="GO" id="GO:0007018">
    <property type="term" value="P:microtubule-based movement"/>
    <property type="evidence" value="ECO:0007669"/>
    <property type="project" value="InterPro"/>
</dbReference>
<keyword evidence="10" id="KW-0206">Cytoskeleton</keyword>
<dbReference type="Gene3D" id="3.40.850.10">
    <property type="entry name" value="Kinesin motor domain"/>
    <property type="match status" value="1"/>
</dbReference>
<keyword evidence="5 13" id="KW-0547">Nucleotide-binding</keyword>
<dbReference type="InterPro" id="IPR027417">
    <property type="entry name" value="P-loop_NTPase"/>
</dbReference>
<sequence>MAPRRIVTSRSRSQTGGEYPAPQLSSRPKSVMAKIQRSVPATTTSRADVSEPPLATPSTSSLVQSKPVAKVQAPLQSQEEFEINIQVVVRCRRRSDREVQESSPIIVSTEGARSHAVSMETAAPVSSLGVVTFSPTRTYPFDLVFGPEADQSMIYHDVVHPMLEEVLLGYNCTLFAYGQTGTGKTYTMQGDLGTTPLGNPVAGAGMIPRVLFRLFNQLEESGADYSVKISYIELYNEELRDLLAPDLSAPIGNSQPMSMGSGSSRDAAAGGLKIFDDSSKRGVLIQGLEEISVKSAPDALALLVKGSDRRQIAATKFNDHSSRSHSIFSIAVHIKEVSAMGDDLLRVGKLNLVDLAGSENIGRSGAENKRAREAGMINQSLLTLGRVINALVEKSPHIPYRESKLTRLLQDSLGGRTKTCIIATISPARSNTEETLSTLDYAIRAKSIRNRPEINQRMTRNALLKEYVGEIERLKADLLAAREKNGIFFAEDTWNQMNVEQELARTALEETKRQVEIIARQLKNVQDEYQESMNLLTKRDGELKEAKEELSETVHVLTTTSDELHATKGALEEEVVVRESYQTTEATLDEIARGLKHTAQESLGDLHAMFAKLSRKTSVLSANVETVLNFGKDLTSETQRFSAELDVFIKNTTQGLAKLRSDEDQYQAKELENLAGLRGRVNDQIQRVQDVMTLIQAKDEMSAEALGSAQTAVKEAHDSIRSVFSSWSDKLEKSGLSLRVDLERTSTSGFQAVEKALNSIAVLVQSVIHDSQEYMTTERKHSTEVKSLAESQAEEQIRYLKEQNAQLTRLLQSEKSKSERMKNDLVERVSGLLNEFVAERNRSLEDSFTKMKQENGRAEGTLTGFTEEYSRKADVVMTRNQELSTSLEKKGEQCKRLRDGAHKSLGSVSDTVLEGLSNMQSLVTTSLSTYSAEITRQTHALNSTTADAFERHVRAKRARIDATDGLGADIQAESRHLQHAIAAMSKSVEANASKVTTETSKFARSAQVYQKSASEHLTSMRETTDSLVNQGSRVDSPTGNTPRKRVWQYTDDWELTKDRETIIQGWKRRDVQMQECGFDAESSTARRCIPQERSPASLKQPPLPSVAAQPEDILEPLDPLPPPYLEADPGQRPPSNPTLVLAPSIIPPIALPSAVSNTAKRAKIGKAGSDGIPAMGTLTERSTNLIYGRGTRRVR</sequence>
<comment type="caution">
    <text evidence="17">The sequence shown here is derived from an EMBL/GenBank/DDBJ whole genome shotgun (WGS) entry which is preliminary data.</text>
</comment>
<dbReference type="InterPro" id="IPR001752">
    <property type="entry name" value="Kinesin_motor_dom"/>
</dbReference>
<evidence type="ECO:0000256" key="6">
    <source>
        <dbReference type="ARBA" id="ARBA00022776"/>
    </source>
</evidence>
<keyword evidence="11" id="KW-0131">Cell cycle</keyword>
<evidence type="ECO:0000259" key="16">
    <source>
        <dbReference type="PROSITE" id="PS50067"/>
    </source>
</evidence>
<keyword evidence="18" id="KW-1185">Reference proteome</keyword>
<dbReference type="CDD" id="cd01364">
    <property type="entry name" value="KISc_BimC_Eg5"/>
    <property type="match status" value="1"/>
</dbReference>